<dbReference type="SUPFAM" id="SSF47370">
    <property type="entry name" value="Bromodomain"/>
    <property type="match status" value="1"/>
</dbReference>
<dbReference type="SUPFAM" id="SSF57903">
    <property type="entry name" value="FYVE/PHD zinc finger"/>
    <property type="match status" value="1"/>
</dbReference>
<keyword evidence="10" id="KW-1185">Reference proteome</keyword>
<evidence type="ECO:0000256" key="2">
    <source>
        <dbReference type="ARBA" id="ARBA00022723"/>
    </source>
</evidence>
<reference evidence="10" key="1">
    <citation type="journal article" date="2013" name="Nature">
        <title>Draft genome of the wheat A-genome progenitor Triticum urartu.</title>
        <authorList>
            <person name="Ling H.Q."/>
            <person name="Zhao S."/>
            <person name="Liu D."/>
            <person name="Wang J."/>
            <person name="Sun H."/>
            <person name="Zhang C."/>
            <person name="Fan H."/>
            <person name="Li D."/>
            <person name="Dong L."/>
            <person name="Tao Y."/>
            <person name="Gao C."/>
            <person name="Wu H."/>
            <person name="Li Y."/>
            <person name="Cui Y."/>
            <person name="Guo X."/>
            <person name="Zheng S."/>
            <person name="Wang B."/>
            <person name="Yu K."/>
            <person name="Liang Q."/>
            <person name="Yang W."/>
            <person name="Lou X."/>
            <person name="Chen J."/>
            <person name="Feng M."/>
            <person name="Jian J."/>
            <person name="Zhang X."/>
            <person name="Luo G."/>
            <person name="Jiang Y."/>
            <person name="Liu J."/>
            <person name="Wang Z."/>
            <person name="Sha Y."/>
            <person name="Zhang B."/>
            <person name="Wu H."/>
            <person name="Tang D."/>
            <person name="Shen Q."/>
            <person name="Xue P."/>
            <person name="Zou S."/>
            <person name="Wang X."/>
            <person name="Liu X."/>
            <person name="Wang F."/>
            <person name="Yang Y."/>
            <person name="An X."/>
            <person name="Dong Z."/>
            <person name="Zhang K."/>
            <person name="Zhang X."/>
            <person name="Luo M.C."/>
            <person name="Dvorak J."/>
            <person name="Tong Y."/>
            <person name="Wang J."/>
            <person name="Yang H."/>
            <person name="Li Z."/>
            <person name="Wang D."/>
            <person name="Zhang A."/>
            <person name="Wang J."/>
        </authorList>
    </citation>
    <scope>NUCLEOTIDE SEQUENCE</scope>
    <source>
        <strain evidence="10">cv. G1812</strain>
    </source>
</reference>
<dbReference type="EnsemblPlants" id="TuG1812S0002841100.01.T01">
    <property type="protein sequence ID" value="TuG1812S0002841100.01.T01"/>
    <property type="gene ID" value="TuG1812S0002841100.01"/>
</dbReference>
<sequence>MNSPADASISHSNSESGLSNNEEIVSVFIPVETSSMKEARLDKLAAQTLGRCTGTVLPRVHLALIRVLFGEVLSKLNIDPKDSKPRRGRKKDTESLVSAKEFNFDMLTANKLTWPELARRYMLAISSIKGCMDVSDISSREGVKLFRCLHGDGGVLCGAVPGVAGMEKDALLLLEAENLICSSLPSEGNKVFMMNYKYSAEVPIADNRTLPDWVEALEPMRKLPTNVGTRIRNCVYEALGRKPPEWARKILEHSISKEVYKANASGRTKKAVLSVLSEARRVTVPQKPENPRNERKTISISEVILKKCRIALRHAISSDEYKILGNLLGTILVNSNDYEDEGILGFSGMVPRPLDFRTIDIRLAMGAYCGSWETFFEDVQEVIRNLYAACANRTDIVEMVAEFSKSFELYKTEVLDLVQRFDCYLSNENTGSEIHEELHDILTAATKLPKAPWEVGICKVCGIDRDDHVVLLCDDCDAEYHTYCLNPPLAHIPREDWFCPSCMLKPERSHLDQGAQDFKRQRKGAESHAFHGKPSCMSAQRKSHLDQGVQDLKPQQKGTYHDMLIKLAAAVTQKEYWELSTQERIDMLKFLCDEMLNTVLIREHIGKCPDKFNDLQKKFYALNYELKDLKDKEEMRTSYGEMDTYRTRFQKCRSQLAQ</sequence>
<comment type="subcellular location">
    <subcellularLocation>
        <location evidence="1">Nucleus</location>
    </subcellularLocation>
</comment>
<keyword evidence="5" id="KW-0103">Bromodomain</keyword>
<keyword evidence="4" id="KW-0862">Zinc</keyword>
<dbReference type="Gene3D" id="3.30.40.10">
    <property type="entry name" value="Zinc/RING finger domain, C3HC4 (zinc finger)"/>
    <property type="match status" value="1"/>
</dbReference>
<dbReference type="InterPro" id="IPR028942">
    <property type="entry name" value="WHIM1_dom"/>
</dbReference>
<evidence type="ECO:0000259" key="8">
    <source>
        <dbReference type="PROSITE" id="PS50016"/>
    </source>
</evidence>
<dbReference type="InterPro" id="IPR019787">
    <property type="entry name" value="Znf_PHD-finger"/>
</dbReference>
<evidence type="ECO:0000313" key="9">
    <source>
        <dbReference type="EnsemblPlants" id="TuG1812S0002841100.01.T01"/>
    </source>
</evidence>
<evidence type="ECO:0000256" key="1">
    <source>
        <dbReference type="ARBA" id="ARBA00004123"/>
    </source>
</evidence>
<dbReference type="PANTHER" id="PTHR47162:SF10">
    <property type="entry name" value="METHYL-CPG-BINDING DOMAIN-CONTAINING PROTEIN 9 ISOFORM X1"/>
    <property type="match status" value="1"/>
</dbReference>
<dbReference type="Pfam" id="PF15612">
    <property type="entry name" value="WHIM1"/>
    <property type="match status" value="1"/>
</dbReference>
<keyword evidence="6" id="KW-0539">Nucleus</keyword>
<dbReference type="AlphaFoldDB" id="A0A8R7RCJ8"/>
<dbReference type="Gene3D" id="1.20.920.10">
    <property type="entry name" value="Bromodomain-like"/>
    <property type="match status" value="1"/>
</dbReference>
<dbReference type="PROSITE" id="PS01359">
    <property type="entry name" value="ZF_PHD_1"/>
    <property type="match status" value="1"/>
</dbReference>
<dbReference type="PROSITE" id="PS50016">
    <property type="entry name" value="ZF_PHD_2"/>
    <property type="match status" value="1"/>
</dbReference>
<evidence type="ECO:0000256" key="7">
    <source>
        <dbReference type="PROSITE-ProRule" id="PRU00146"/>
    </source>
</evidence>
<keyword evidence="2" id="KW-0479">Metal-binding</keyword>
<dbReference type="PANTHER" id="PTHR47162">
    <property type="entry name" value="OS02G0192300 PROTEIN"/>
    <property type="match status" value="1"/>
</dbReference>
<organism evidence="9 10">
    <name type="scientific">Triticum urartu</name>
    <name type="common">Red wild einkorn</name>
    <name type="synonym">Crithodium urartu</name>
    <dbReference type="NCBI Taxonomy" id="4572"/>
    <lineage>
        <taxon>Eukaryota</taxon>
        <taxon>Viridiplantae</taxon>
        <taxon>Streptophyta</taxon>
        <taxon>Embryophyta</taxon>
        <taxon>Tracheophyta</taxon>
        <taxon>Spermatophyta</taxon>
        <taxon>Magnoliopsida</taxon>
        <taxon>Liliopsida</taxon>
        <taxon>Poales</taxon>
        <taxon>Poaceae</taxon>
        <taxon>BOP clade</taxon>
        <taxon>Pooideae</taxon>
        <taxon>Triticodae</taxon>
        <taxon>Triticeae</taxon>
        <taxon>Triticinae</taxon>
        <taxon>Triticum</taxon>
    </lineage>
</organism>
<dbReference type="GO" id="GO:0000785">
    <property type="term" value="C:chromatin"/>
    <property type="evidence" value="ECO:0007669"/>
    <property type="project" value="UniProtKB-ARBA"/>
</dbReference>
<dbReference type="Gramene" id="TuG1812S0002841100.01.T01">
    <property type="protein sequence ID" value="TuG1812S0002841100.01.T01"/>
    <property type="gene ID" value="TuG1812S0002841100.01"/>
</dbReference>
<dbReference type="InterPro" id="IPR011011">
    <property type="entry name" value="Znf_FYVE_PHD"/>
</dbReference>
<evidence type="ECO:0000256" key="5">
    <source>
        <dbReference type="ARBA" id="ARBA00023117"/>
    </source>
</evidence>
<dbReference type="GO" id="GO:0008270">
    <property type="term" value="F:zinc ion binding"/>
    <property type="evidence" value="ECO:0007669"/>
    <property type="project" value="UniProtKB-KW"/>
</dbReference>
<accession>A0A8R7RCJ8</accession>
<dbReference type="GO" id="GO:0005634">
    <property type="term" value="C:nucleus"/>
    <property type="evidence" value="ECO:0007669"/>
    <property type="project" value="UniProtKB-SubCell"/>
</dbReference>
<proteinExistence type="predicted"/>
<name>A0A8R7RCJ8_TRIUA</name>
<keyword evidence="3 7" id="KW-0863">Zinc-finger</keyword>
<dbReference type="Proteomes" id="UP000015106">
    <property type="component" value="Unassembled WGS sequence"/>
</dbReference>
<dbReference type="InterPro" id="IPR036427">
    <property type="entry name" value="Bromodomain-like_sf"/>
</dbReference>
<dbReference type="CDD" id="cd15519">
    <property type="entry name" value="PHD1_Lid2p_like"/>
    <property type="match status" value="1"/>
</dbReference>
<evidence type="ECO:0000256" key="6">
    <source>
        <dbReference type="ARBA" id="ARBA00023242"/>
    </source>
</evidence>
<dbReference type="InterPro" id="IPR001965">
    <property type="entry name" value="Znf_PHD"/>
</dbReference>
<dbReference type="Pfam" id="PF00628">
    <property type="entry name" value="PHD"/>
    <property type="match status" value="1"/>
</dbReference>
<evidence type="ECO:0000313" key="10">
    <source>
        <dbReference type="Proteomes" id="UP000015106"/>
    </source>
</evidence>
<evidence type="ECO:0000256" key="4">
    <source>
        <dbReference type="ARBA" id="ARBA00022833"/>
    </source>
</evidence>
<dbReference type="InterPro" id="IPR013083">
    <property type="entry name" value="Znf_RING/FYVE/PHD"/>
</dbReference>
<dbReference type="SMART" id="SM00249">
    <property type="entry name" value="PHD"/>
    <property type="match status" value="1"/>
</dbReference>
<dbReference type="InterPro" id="IPR019786">
    <property type="entry name" value="Zinc_finger_PHD-type_CS"/>
</dbReference>
<feature type="domain" description="PHD-type" evidence="8">
    <location>
        <begin position="455"/>
        <end position="505"/>
    </location>
</feature>
<reference evidence="9" key="2">
    <citation type="submission" date="2022-06" db="UniProtKB">
        <authorList>
            <consortium name="EnsemblPlants"/>
        </authorList>
    </citation>
    <scope>IDENTIFICATION</scope>
</reference>
<evidence type="ECO:0000256" key="3">
    <source>
        <dbReference type="ARBA" id="ARBA00022771"/>
    </source>
</evidence>
<protein>
    <recommendedName>
        <fullName evidence="8">PHD-type domain-containing protein</fullName>
    </recommendedName>
</protein>